<dbReference type="AlphaFoldDB" id="A0A0G4E521"/>
<keyword evidence="1" id="KW-0614">Plasmid</keyword>
<reference evidence="1" key="2">
    <citation type="submission" date="2015-06" db="EMBL/GenBank/DDBJ databases">
        <title>Environmentally co-occuring mercury resistance plasmids are genetically and phenotypically diverse and confer variable context-dependent fitness effects.</title>
        <authorList>
            <person name="Hall J.P.J."/>
            <person name="Harrison E."/>
            <person name="Lilley A.K."/>
            <person name="Paterson S."/>
            <person name="Spiers A.J."/>
            <person name="Brockhurst M.A."/>
        </authorList>
    </citation>
    <scope>NUCLEOTIDE SEQUENCE [LARGE SCALE GENOMIC DNA]</scope>
    <source>
        <strain evidence="1">SBW25</strain>
        <plasmid evidence="1">pQBR57</plasmid>
    </source>
</reference>
<organism evidence="1">
    <name type="scientific">Pseudomonas fluorescens (strain SBW25)</name>
    <dbReference type="NCBI Taxonomy" id="216595"/>
    <lineage>
        <taxon>Bacteria</taxon>
        <taxon>Pseudomonadati</taxon>
        <taxon>Pseudomonadota</taxon>
        <taxon>Gammaproteobacteria</taxon>
        <taxon>Pseudomonadales</taxon>
        <taxon>Pseudomonadaceae</taxon>
        <taxon>Pseudomonas</taxon>
    </lineage>
</organism>
<geneLocation type="plasmid" evidence="1">
    <name>pQBR57</name>
</geneLocation>
<name>A0A0G4E521_PSEFS</name>
<reference evidence="1" key="1">
    <citation type="submission" date="2014-12" db="EMBL/GenBank/DDBJ databases">
        <authorList>
            <person name="Hall J."/>
        </authorList>
    </citation>
    <scope>NUCLEOTIDE SEQUENCE [LARGE SCALE GENOMIC DNA]</scope>
    <source>
        <strain evidence="1">SBW25</strain>
        <plasmid evidence="1">pQBR57</plasmid>
    </source>
</reference>
<accession>A0A0G4E521</accession>
<sequence>MKGDDIHIQSHLAQLAVQLTAAFDRGVICRMAGEVVRYNPIRGTGSKRPFDFYVLVAATGDSQIMSEDLAKVIAASPAVAAMASNIGNDGTVVPVPKIGMIKMDEGS</sequence>
<dbReference type="EMBL" id="LN713926">
    <property type="protein sequence ID" value="CEK42325.1"/>
    <property type="molecule type" value="Genomic_DNA"/>
</dbReference>
<proteinExistence type="predicted"/>
<evidence type="ECO:0000313" key="1">
    <source>
        <dbReference type="EMBL" id="CEK42325.1"/>
    </source>
</evidence>
<protein>
    <submittedName>
        <fullName evidence="1">Uncharacterized protein</fullName>
    </submittedName>
</protein>
<gene>
    <name evidence="1" type="ORF">PQBR57_0372</name>
</gene>